<dbReference type="Proteomes" id="UP000224006">
    <property type="component" value="Chromosome VII"/>
</dbReference>
<proteinExistence type="predicted"/>
<dbReference type="KEGG" id="bbes:BESB_079400"/>
<feature type="compositionally biased region" description="Polar residues" evidence="1">
    <location>
        <begin position="605"/>
        <end position="616"/>
    </location>
</feature>
<keyword evidence="5" id="KW-1185">Reference proteome</keyword>
<feature type="region of interest" description="Disordered" evidence="1">
    <location>
        <begin position="440"/>
        <end position="524"/>
    </location>
</feature>
<feature type="region of interest" description="Disordered" evidence="1">
    <location>
        <begin position="1023"/>
        <end position="1062"/>
    </location>
</feature>
<dbReference type="EMBL" id="NWUJ01000008">
    <property type="protein sequence ID" value="PFH33724.1"/>
    <property type="molecule type" value="Genomic_DNA"/>
</dbReference>
<dbReference type="STRING" id="94643.A0A2A9M954"/>
<dbReference type="PANTHER" id="PTHR48125:SF10">
    <property type="entry name" value="OS12G0136300 PROTEIN"/>
    <property type="match status" value="1"/>
</dbReference>
<dbReference type="AlphaFoldDB" id="A0A2A9M954"/>
<feature type="region of interest" description="Disordered" evidence="1">
    <location>
        <begin position="413"/>
        <end position="432"/>
    </location>
</feature>
<keyword evidence="2" id="KW-1133">Transmembrane helix</keyword>
<sequence>MGCRCEVDTPSGGEEEEASESLPLRTSCRSPRLLSCFSCLGSAVAPLRKLARCCTPRALFLVASATLCALLLLSHTCVNLLTLTRFFASPAEDFFSLSANWLPSSLNSHALFEGFFFVKNGARVSSRATRPQGSRLSSLDERLLSCPFQPDSEHSRRRRRRPPRAPEAVEDEAAASEGEAEQSKAASERQSRGGTLSPAFFFHLGDRHNEFPALDFVADLEDRCELVRTEEQRRPHGTPSASASQPRASSPSAAVAGFDSPGSEARERGRRSPWTPPSFLGHAAAAGAESLPLISSSSSILPPPASIAYTRALLSRLAAEGESPEEAGKRALLPGVDFPATRVFVLYVPHTGDRSSMTQIDQAFGFIESWRYAFSVSQNKRKEIVELPDARLPPDFSRDALTGENLFFASSLKSTKHPAGNGRQTRDRWRPVLSDELAREEASLEEHRERRELHSRTSALAYAPGPPSASPPAPSLPSALPSSAASSSPGSSLVQAKTTTPPKGRRDEGEQEGDAKAGEPQAGIDAEEAEVPLTLEEAPEIQGEIGGSTALRTPVVNDVLIVVDPRVEGVHLPWICDELDALGGIAGARRDLLRRLRRGLALRQRSATSTQKNSTAHAERLSPGALAGDAQSVSRENDSEGDAQDPTQSAEKREALAADTPPRIGEDAQQHRCLVVRLLLDETQGRAFWTQKHPAMHSVSALTHPLVAWLLGQYDLALRSDNDAFLSPALVRTDNTPWITGVNEETGEAEFAFFTGWGGYNSETNRIVLPEYARLLKLRHQRVHNVGSTWYGRPSDVVRAARLSVKVGDFLMNADPVFVRLDGEWPTWYRGVLLLYAAEIAVNHLIDRRRLFVRKDLLDTSAAEKIKWTESPGLHIHCWHTPDFFSKHRFGDGGYDEKALLGSPDFDFEDVRWYAFLNASNGKRRRELQQLAAKRVAKRAEGDILAYAPLSRLLESVLVKPFSSCPLEKPHAVYGGRVCCVFKKRLCMRSKSGRQTKEEQGTCCKIGRDAEFCVLPPCRDWTPEEAPSERPTPEEQTFSSAQDSVPRVDTGADPTEYATHAQAHARSSMCKYINL</sequence>
<feature type="compositionally biased region" description="Pro residues" evidence="1">
    <location>
        <begin position="464"/>
        <end position="475"/>
    </location>
</feature>
<dbReference type="VEuPathDB" id="ToxoDB:BESB_079400"/>
<organism evidence="4 5">
    <name type="scientific">Besnoitia besnoiti</name>
    <name type="common">Apicomplexan protozoan</name>
    <dbReference type="NCBI Taxonomy" id="94643"/>
    <lineage>
        <taxon>Eukaryota</taxon>
        <taxon>Sar</taxon>
        <taxon>Alveolata</taxon>
        <taxon>Apicomplexa</taxon>
        <taxon>Conoidasida</taxon>
        <taxon>Coccidia</taxon>
        <taxon>Eucoccidiorida</taxon>
        <taxon>Eimeriorina</taxon>
        <taxon>Sarcocystidae</taxon>
        <taxon>Besnoitia</taxon>
    </lineage>
</organism>
<feature type="compositionally biased region" description="Basic and acidic residues" evidence="1">
    <location>
        <begin position="440"/>
        <end position="455"/>
    </location>
</feature>
<dbReference type="InterPro" id="IPR055588">
    <property type="entry name" value="DUF7164"/>
</dbReference>
<dbReference type="Pfam" id="PF23741">
    <property type="entry name" value="DUF7164"/>
    <property type="match status" value="1"/>
</dbReference>
<feature type="compositionally biased region" description="Basic and acidic residues" evidence="1">
    <location>
        <begin position="504"/>
        <end position="517"/>
    </location>
</feature>
<reference evidence="4 5" key="1">
    <citation type="submission" date="2017-09" db="EMBL/GenBank/DDBJ databases">
        <title>Genome sequencing of Besnoitia besnoiti strain Bb-Ger1.</title>
        <authorList>
            <person name="Schares G."/>
            <person name="Venepally P."/>
            <person name="Lorenzi H.A."/>
        </authorList>
    </citation>
    <scope>NUCLEOTIDE SEQUENCE [LARGE SCALE GENOMIC DNA]</scope>
    <source>
        <strain evidence="4 5">Bb-Ger1</strain>
    </source>
</reference>
<gene>
    <name evidence="4" type="ORF">BESB_079400</name>
</gene>
<protein>
    <recommendedName>
        <fullName evidence="3">DUF7164 domain-containing protein</fullName>
    </recommendedName>
</protein>
<feature type="compositionally biased region" description="Polar residues" evidence="1">
    <location>
        <begin position="1034"/>
        <end position="1043"/>
    </location>
</feature>
<keyword evidence="2" id="KW-0812">Transmembrane</keyword>
<feature type="region of interest" description="Disordered" evidence="1">
    <location>
        <begin position="146"/>
        <end position="192"/>
    </location>
</feature>
<accession>A0A2A9M954</accession>
<dbReference type="GeneID" id="40312867"/>
<comment type="caution">
    <text evidence="4">The sequence shown here is derived from an EMBL/GenBank/DDBJ whole genome shotgun (WGS) entry which is preliminary data.</text>
</comment>
<evidence type="ECO:0000259" key="3">
    <source>
        <dbReference type="Pfam" id="PF23741"/>
    </source>
</evidence>
<feature type="region of interest" description="Disordered" evidence="1">
    <location>
        <begin position="603"/>
        <end position="664"/>
    </location>
</feature>
<dbReference type="RefSeq" id="XP_029217733.1">
    <property type="nucleotide sequence ID" value="XM_029366302.1"/>
</dbReference>
<feature type="region of interest" description="Disordered" evidence="1">
    <location>
        <begin position="1"/>
        <end position="22"/>
    </location>
</feature>
<name>A0A2A9M954_BESBE</name>
<feature type="compositionally biased region" description="Acidic residues" evidence="1">
    <location>
        <begin position="168"/>
        <end position="180"/>
    </location>
</feature>
<feature type="compositionally biased region" description="Low complexity" evidence="1">
    <location>
        <begin position="239"/>
        <end position="256"/>
    </location>
</feature>
<evidence type="ECO:0000256" key="2">
    <source>
        <dbReference type="SAM" id="Phobius"/>
    </source>
</evidence>
<evidence type="ECO:0000256" key="1">
    <source>
        <dbReference type="SAM" id="MobiDB-lite"/>
    </source>
</evidence>
<keyword evidence="2" id="KW-0472">Membrane</keyword>
<feature type="compositionally biased region" description="Low complexity" evidence="1">
    <location>
        <begin position="476"/>
        <end position="493"/>
    </location>
</feature>
<feature type="region of interest" description="Disordered" evidence="1">
    <location>
        <begin position="228"/>
        <end position="281"/>
    </location>
</feature>
<evidence type="ECO:0000313" key="4">
    <source>
        <dbReference type="EMBL" id="PFH33724.1"/>
    </source>
</evidence>
<dbReference type="PANTHER" id="PTHR48125">
    <property type="entry name" value="LP07818P1"/>
    <property type="match status" value="1"/>
</dbReference>
<feature type="transmembrane region" description="Helical" evidence="2">
    <location>
        <begin position="58"/>
        <end position="81"/>
    </location>
</feature>
<dbReference type="OrthoDB" id="330499at2759"/>
<evidence type="ECO:0000313" key="5">
    <source>
        <dbReference type="Proteomes" id="UP000224006"/>
    </source>
</evidence>
<feature type="domain" description="DUF7164" evidence="3">
    <location>
        <begin position="668"/>
        <end position="896"/>
    </location>
</feature>